<proteinExistence type="predicted"/>
<keyword evidence="3" id="KW-1185">Reference proteome</keyword>
<feature type="transmembrane region" description="Helical" evidence="1">
    <location>
        <begin position="6"/>
        <end position="27"/>
    </location>
</feature>
<protein>
    <submittedName>
        <fullName evidence="2">Uncharacterized protein</fullName>
    </submittedName>
</protein>
<keyword evidence="1" id="KW-0812">Transmembrane</keyword>
<dbReference type="EMBL" id="JBBWYZ010000015">
    <property type="protein sequence ID" value="MEK9513584.1"/>
    <property type="molecule type" value="Genomic_DNA"/>
</dbReference>
<accession>A0ABU9ENS1</accession>
<reference evidence="2 3" key="1">
    <citation type="journal article" date="2024" name="Front. Microbiol.">
        <title>Transcriptomic insights into the dominance of two phototrophs throughout the water column of a tropical hypersaline-alkaline crater lake (Dziani Dzaha, Mayotte).</title>
        <authorList>
            <person name="Duperron S."/>
            <person name="Halary S."/>
            <person name="Bouly J.-P."/>
            <person name="Roussel T."/>
            <person name="Hugoni M."/>
            <person name="Bruto M."/>
            <person name="Oger P."/>
            <person name="Duval C."/>
            <person name="Woo A."/>
            <person name="Jezequiel D."/>
            <person name="Ader M."/>
            <person name="Leboulanger C."/>
            <person name="Agogue H."/>
            <person name="Grossi V."/>
            <person name="Trousselier M."/>
            <person name="Bernard C."/>
        </authorList>
    </citation>
    <scope>NUCLEOTIDE SEQUENCE [LARGE SCALE GENOMIC DNA]</scope>
    <source>
        <strain evidence="2 3">PMC 851.14</strain>
    </source>
</reference>
<evidence type="ECO:0000313" key="2">
    <source>
        <dbReference type="EMBL" id="MEK9513584.1"/>
    </source>
</evidence>
<dbReference type="RefSeq" id="WP_162198534.1">
    <property type="nucleotide sequence ID" value="NZ_JBBWYZ010000015.1"/>
</dbReference>
<evidence type="ECO:0000256" key="1">
    <source>
        <dbReference type="SAM" id="Phobius"/>
    </source>
</evidence>
<organism evidence="2 3">
    <name type="scientific">Limnospira fusiformis PMC 851.14</name>
    <dbReference type="NCBI Taxonomy" id="2219512"/>
    <lineage>
        <taxon>Bacteria</taxon>
        <taxon>Bacillati</taxon>
        <taxon>Cyanobacteriota</taxon>
        <taxon>Cyanophyceae</taxon>
        <taxon>Oscillatoriophycideae</taxon>
        <taxon>Oscillatoriales</taxon>
        <taxon>Sirenicapillariaceae</taxon>
        <taxon>Limnospira</taxon>
    </lineage>
</organism>
<sequence length="71" mass="8120">MATTFTAQVTLFSLTMTIFDYFMALAIRTIYLDLFENIIFYDATPGLWVFLEGVFHPFQVLVSTPVAVVLF</sequence>
<comment type="caution">
    <text evidence="2">The sequence shown here is derived from an EMBL/GenBank/DDBJ whole genome shotgun (WGS) entry which is preliminary data.</text>
</comment>
<dbReference type="Proteomes" id="UP001387447">
    <property type="component" value="Unassembled WGS sequence"/>
</dbReference>
<gene>
    <name evidence="2" type="ORF">AAEJ74_18380</name>
</gene>
<keyword evidence="1" id="KW-1133">Transmembrane helix</keyword>
<evidence type="ECO:0000313" key="3">
    <source>
        <dbReference type="Proteomes" id="UP001387447"/>
    </source>
</evidence>
<keyword evidence="1" id="KW-0472">Membrane</keyword>
<name>A0ABU9ENS1_LIMFS</name>